<dbReference type="Proteomes" id="UP000002875">
    <property type="component" value="Chromosome"/>
</dbReference>
<evidence type="ECO:0000256" key="5">
    <source>
        <dbReference type="ARBA" id="ARBA00023157"/>
    </source>
</evidence>
<protein>
    <submittedName>
        <fullName evidence="7">Rieske (2Fe-2S) iron-sulfur domain-containing protein</fullName>
    </submittedName>
</protein>
<evidence type="ECO:0000256" key="2">
    <source>
        <dbReference type="ARBA" id="ARBA00022723"/>
    </source>
</evidence>
<keyword evidence="5" id="KW-1015">Disulfide bond</keyword>
<dbReference type="SUPFAM" id="SSF50022">
    <property type="entry name" value="ISP domain"/>
    <property type="match status" value="1"/>
</dbReference>
<dbReference type="PANTHER" id="PTHR10134">
    <property type="entry name" value="CYTOCHROME B-C1 COMPLEX SUBUNIT RIESKE, MITOCHONDRIAL"/>
    <property type="match status" value="1"/>
</dbReference>
<evidence type="ECO:0000256" key="1">
    <source>
        <dbReference type="ARBA" id="ARBA00022714"/>
    </source>
</evidence>
<dbReference type="Gene3D" id="2.102.10.10">
    <property type="entry name" value="Rieske [2Fe-2S] iron-sulphur domain"/>
    <property type="match status" value="1"/>
</dbReference>
<keyword evidence="2" id="KW-0479">Metal-binding</keyword>
<keyword evidence="3" id="KW-0408">Iron</keyword>
<organism evidence="7 8">
    <name type="scientific">Emticicia oligotrophica (strain DSM 17448 / CIP 109782 / MTCC 6937 / GPTSA100-15)</name>
    <dbReference type="NCBI Taxonomy" id="929562"/>
    <lineage>
        <taxon>Bacteria</taxon>
        <taxon>Pseudomonadati</taxon>
        <taxon>Bacteroidota</taxon>
        <taxon>Cytophagia</taxon>
        <taxon>Cytophagales</taxon>
        <taxon>Leadbetterellaceae</taxon>
        <taxon>Emticicia</taxon>
    </lineage>
</organism>
<dbReference type="CDD" id="cd03467">
    <property type="entry name" value="Rieske"/>
    <property type="match status" value="1"/>
</dbReference>
<dbReference type="EMBL" id="CP002961">
    <property type="protein sequence ID" value="AFK05129.1"/>
    <property type="molecule type" value="Genomic_DNA"/>
</dbReference>
<sequence>MNETSNTNIDTINSIEQNKTNQTIDRKEFMKQVGLSFGAIMLMNCLQSCGDGGDIPDPNPTNTTGKVDFTINLNDAANAALKTKGNYLVIKAQNVIIARVNDTNGTFLAVDSRCTHEQTTINYRSSSNDFYCPNHGSTFSSTGAVTKGPASLALTRFNTSFDATNNTLRVFA</sequence>
<keyword evidence="4" id="KW-0411">Iron-sulfur</keyword>
<keyword evidence="8" id="KW-1185">Reference proteome</keyword>
<keyword evidence="1" id="KW-0001">2Fe-2S</keyword>
<dbReference type="InterPro" id="IPR036922">
    <property type="entry name" value="Rieske_2Fe-2S_sf"/>
</dbReference>
<proteinExistence type="predicted"/>
<dbReference type="Pfam" id="PF00355">
    <property type="entry name" value="Rieske"/>
    <property type="match status" value="1"/>
</dbReference>
<feature type="domain" description="Rieske" evidence="6">
    <location>
        <begin position="73"/>
        <end position="168"/>
    </location>
</feature>
<accession>A0ABM5N6H9</accession>
<evidence type="ECO:0000256" key="4">
    <source>
        <dbReference type="ARBA" id="ARBA00023014"/>
    </source>
</evidence>
<evidence type="ECO:0000256" key="3">
    <source>
        <dbReference type="ARBA" id="ARBA00023004"/>
    </source>
</evidence>
<dbReference type="RefSeq" id="WP_015030817.1">
    <property type="nucleotide sequence ID" value="NC_018748.1"/>
</dbReference>
<gene>
    <name evidence="7" type="ordered locus">Emtol_4004</name>
</gene>
<dbReference type="PROSITE" id="PS51296">
    <property type="entry name" value="RIESKE"/>
    <property type="match status" value="1"/>
</dbReference>
<reference evidence="7 8" key="1">
    <citation type="submission" date="2011-07" db="EMBL/GenBank/DDBJ databases">
        <title>The complete genome of chromosome of Emticicia oligotrophica DSM 17448.</title>
        <authorList>
            <consortium name="US DOE Joint Genome Institute (JGI-PGF)"/>
            <person name="Lucas S."/>
            <person name="Han J."/>
            <person name="Lapidus A."/>
            <person name="Bruce D."/>
            <person name="Goodwin L."/>
            <person name="Pitluck S."/>
            <person name="Peters L."/>
            <person name="Kyrpides N."/>
            <person name="Mavromatis K."/>
            <person name="Ivanova N."/>
            <person name="Ovchinnikova G."/>
            <person name="Teshima H."/>
            <person name="Detter J.C."/>
            <person name="Tapia R."/>
            <person name="Han C."/>
            <person name="Land M."/>
            <person name="Hauser L."/>
            <person name="Markowitz V."/>
            <person name="Cheng J.-F."/>
            <person name="Hugenholtz P."/>
            <person name="Woyke T."/>
            <person name="Wu D."/>
            <person name="Tindall B."/>
            <person name="Pomrenke H."/>
            <person name="Brambilla E."/>
            <person name="Klenk H.-P."/>
            <person name="Eisen J.A."/>
        </authorList>
    </citation>
    <scope>NUCLEOTIDE SEQUENCE [LARGE SCALE GENOMIC DNA]</scope>
    <source>
        <strain evidence="7 8">DSM 17448</strain>
    </source>
</reference>
<evidence type="ECO:0000313" key="7">
    <source>
        <dbReference type="EMBL" id="AFK05129.1"/>
    </source>
</evidence>
<evidence type="ECO:0000313" key="8">
    <source>
        <dbReference type="Proteomes" id="UP000002875"/>
    </source>
</evidence>
<evidence type="ECO:0000259" key="6">
    <source>
        <dbReference type="PROSITE" id="PS51296"/>
    </source>
</evidence>
<dbReference type="InterPro" id="IPR014349">
    <property type="entry name" value="Rieske_Fe-S_prot"/>
</dbReference>
<name>A0ABM5N6H9_EMTOG</name>
<dbReference type="InterPro" id="IPR017941">
    <property type="entry name" value="Rieske_2Fe-2S"/>
</dbReference>